<dbReference type="Proteomes" id="UP000612456">
    <property type="component" value="Unassembled WGS sequence"/>
</dbReference>
<reference evidence="3" key="2">
    <citation type="submission" date="2020-09" db="EMBL/GenBank/DDBJ databases">
        <authorList>
            <person name="Sun Q."/>
            <person name="Zhou Y."/>
        </authorList>
    </citation>
    <scope>NUCLEOTIDE SEQUENCE</scope>
    <source>
        <strain evidence="3">CGMCC 1.15178</strain>
    </source>
</reference>
<dbReference type="InterPro" id="IPR012854">
    <property type="entry name" value="Cu_amine_oxidase-like_N"/>
</dbReference>
<feature type="domain" description="Copper amine oxidase-like N-terminal" evidence="2">
    <location>
        <begin position="35"/>
        <end position="140"/>
    </location>
</feature>
<keyword evidence="4" id="KW-1185">Reference proteome</keyword>
<dbReference type="SUPFAM" id="SSF55383">
    <property type="entry name" value="Copper amine oxidase, domain N"/>
    <property type="match status" value="1"/>
</dbReference>
<comment type="caution">
    <text evidence="3">The sequence shown here is derived from an EMBL/GenBank/DDBJ whole genome shotgun (WGS) entry which is preliminary data.</text>
</comment>
<dbReference type="RefSeq" id="WP_188998883.1">
    <property type="nucleotide sequence ID" value="NZ_BMHP01000008.1"/>
</dbReference>
<evidence type="ECO:0000256" key="1">
    <source>
        <dbReference type="SAM" id="SignalP"/>
    </source>
</evidence>
<proteinExistence type="predicted"/>
<gene>
    <name evidence="3" type="ORF">GCM10010911_63710</name>
</gene>
<accession>A0A917E1X1</accession>
<dbReference type="Pfam" id="PF07833">
    <property type="entry name" value="Cu_amine_oxidN1"/>
    <property type="match status" value="1"/>
</dbReference>
<sequence length="403" mass="44685">MKKIQALILAISLLTLAFSGAAYAAEQKKPIRVWVGEQEVTFDVPPVVANQTTYVEFKGLFKALNYTVAYDAKTKMVTGKGSHAIQINIGTGQASVDGKAAAQKLKLITQNGRILIPLRFVGESTGKLVNWNAADKTIKIMDNGPSAADLKSFQAVLDKLDAYELNADAKDIIKVIDPKSHYYDYFKNMTAQDADKPVVRTTSKLEKVADFKSNSAVILVHHVSEKVSGGFYLNNESESEITLNRGADGQWRLFDITFTDMKYIDADKVLSKEATVPAPDKEKILALIHRQEESSNKEDLDGYIATFNPESSDVALLKEQTEQLFSEYDFKFTTENITIVDYTGTAAVVYYTQTTEKLNGPQFQDNRVRAIVTVKKTSAGDWISELDGQLIDVEAIENTDTDF</sequence>
<dbReference type="InterPro" id="IPR032710">
    <property type="entry name" value="NTF2-like_dom_sf"/>
</dbReference>
<name>A0A917E1X1_9BACL</name>
<keyword evidence="1" id="KW-0732">Signal</keyword>
<evidence type="ECO:0000259" key="2">
    <source>
        <dbReference type="Pfam" id="PF07833"/>
    </source>
</evidence>
<dbReference type="Gene3D" id="3.30.457.10">
    <property type="entry name" value="Copper amine oxidase-like, N-terminal domain"/>
    <property type="match status" value="1"/>
</dbReference>
<evidence type="ECO:0000313" key="3">
    <source>
        <dbReference type="EMBL" id="GGD96276.1"/>
    </source>
</evidence>
<dbReference type="InterPro" id="IPR036582">
    <property type="entry name" value="Mao_N_sf"/>
</dbReference>
<dbReference type="AlphaFoldDB" id="A0A917E1X1"/>
<reference evidence="3" key="1">
    <citation type="journal article" date="2014" name="Int. J. Syst. Evol. Microbiol.">
        <title>Complete genome sequence of Corynebacterium casei LMG S-19264T (=DSM 44701T), isolated from a smear-ripened cheese.</title>
        <authorList>
            <consortium name="US DOE Joint Genome Institute (JGI-PGF)"/>
            <person name="Walter F."/>
            <person name="Albersmeier A."/>
            <person name="Kalinowski J."/>
            <person name="Ruckert C."/>
        </authorList>
    </citation>
    <scope>NUCLEOTIDE SEQUENCE</scope>
    <source>
        <strain evidence="3">CGMCC 1.15178</strain>
    </source>
</reference>
<dbReference type="SUPFAM" id="SSF54427">
    <property type="entry name" value="NTF2-like"/>
    <property type="match status" value="1"/>
</dbReference>
<dbReference type="Gene3D" id="3.10.450.50">
    <property type="match status" value="1"/>
</dbReference>
<organism evidence="3 4">
    <name type="scientific">Paenibacillus nasutitermitis</name>
    <dbReference type="NCBI Taxonomy" id="1652958"/>
    <lineage>
        <taxon>Bacteria</taxon>
        <taxon>Bacillati</taxon>
        <taxon>Bacillota</taxon>
        <taxon>Bacilli</taxon>
        <taxon>Bacillales</taxon>
        <taxon>Paenibacillaceae</taxon>
        <taxon>Paenibacillus</taxon>
    </lineage>
</organism>
<feature type="chain" id="PRO_5037825534" description="Copper amine oxidase-like N-terminal domain-containing protein" evidence="1">
    <location>
        <begin position="25"/>
        <end position="403"/>
    </location>
</feature>
<dbReference type="EMBL" id="BMHP01000008">
    <property type="protein sequence ID" value="GGD96276.1"/>
    <property type="molecule type" value="Genomic_DNA"/>
</dbReference>
<protein>
    <recommendedName>
        <fullName evidence="2">Copper amine oxidase-like N-terminal domain-containing protein</fullName>
    </recommendedName>
</protein>
<feature type="signal peptide" evidence="1">
    <location>
        <begin position="1"/>
        <end position="24"/>
    </location>
</feature>
<evidence type="ECO:0000313" key="4">
    <source>
        <dbReference type="Proteomes" id="UP000612456"/>
    </source>
</evidence>